<keyword evidence="1" id="KW-0175">Coiled coil</keyword>
<feature type="coiled-coil region" evidence="1">
    <location>
        <begin position="485"/>
        <end position="512"/>
    </location>
</feature>
<proteinExistence type="predicted"/>
<dbReference type="GO" id="GO:0005737">
    <property type="term" value="C:cytoplasm"/>
    <property type="evidence" value="ECO:0007669"/>
    <property type="project" value="TreeGrafter"/>
</dbReference>
<evidence type="ECO:0000313" key="4">
    <source>
        <dbReference type="RefSeq" id="XP_041434021.1"/>
    </source>
</evidence>
<dbReference type="GO" id="GO:0045104">
    <property type="term" value="P:intermediate filament cytoskeleton organization"/>
    <property type="evidence" value="ECO:0007669"/>
    <property type="project" value="InterPro"/>
</dbReference>
<dbReference type="InterPro" id="IPR043197">
    <property type="entry name" value="Plakin"/>
</dbReference>
<dbReference type="GeneID" id="121398786"/>
<dbReference type="Gene3D" id="1.20.58.60">
    <property type="match status" value="4"/>
</dbReference>
<dbReference type="GO" id="GO:0042060">
    <property type="term" value="P:wound healing"/>
    <property type="evidence" value="ECO:0007669"/>
    <property type="project" value="TreeGrafter"/>
</dbReference>
<dbReference type="SUPFAM" id="SSF46966">
    <property type="entry name" value="Spectrin repeat"/>
    <property type="match status" value="2"/>
</dbReference>
<evidence type="ECO:0000256" key="2">
    <source>
        <dbReference type="SAM" id="MobiDB-lite"/>
    </source>
</evidence>
<dbReference type="FunFam" id="1.20.58.60:FF:000109">
    <property type="entry name" value="Periplakin"/>
    <property type="match status" value="1"/>
</dbReference>
<dbReference type="PANTHER" id="PTHR23169">
    <property type="entry name" value="ENVOPLAKIN"/>
    <property type="match status" value="1"/>
</dbReference>
<sequence length="724" mass="82074">MESIQSVLNSMEKNEFMTIVPPYRSPVPPWDLNLVLSVLQEDPYEPLDTIPLPSLTEKVVFLLAITSARRVSEIAALSCKVSFTIFHKDKVVLRPTPDFLPKVVSEYHINQDIVVPLLCPEPKNSSESKLHTLDVVRALKIYLECTKSIRRVDALFIIPNGPKGGTRASKATIAKWICSTIVRAYARFKMEDLLPQEENVNHLLDDGERMIELNHPAVPCIQAHHEALKDEWQNFLNLCICQENHLKNAEEYKKFQDDADTVAHTLKEVNRNLDTKFSNLAAPGAASELQLQLEKEDKQLIQAEKKHTEIQQKPGTWYIPVVTPPAPPARVSSIPSEDPQANQLLNKLNKIQDDLKNTEQEVLSRVRSPVSQASPSQDLAGRLKQQEGTDLRLQNIALEKDTVQKECEAFLNKSPVGTVASQLPSIQSNINNKYKDVQVLSSLYGEEAKASLNLENQIKKTDEMISGFENSLVQDGVILYSPNVLQERASEIQKMKRDLVDKQDNLLKLNKSLKDTELACSSLQTNWQEHSPDLPRQRTQVQHLNDRYHAVADQLDQREKILRDTSLPYQQYKSSYKALDTWLKGLPKNQVTSSDSPSQVNHKLQSQKRLLDEIQSKEPEKNNVVKLSDDLVNAFDDYEKQASRYSTTLSSTNPVPPKKPKGVSMQQGIEEQQKDLVTRYSQAAVESRQQLTQMEFAKKVLDKSDGTDGIQAITQQNLYRRTRN</sequence>
<feature type="coiled-coil region" evidence="1">
    <location>
        <begin position="286"/>
        <end position="313"/>
    </location>
</feature>
<evidence type="ECO:0000256" key="1">
    <source>
        <dbReference type="SAM" id="Coils"/>
    </source>
</evidence>
<dbReference type="KEGG" id="xla:121398786"/>
<dbReference type="GO" id="GO:0005198">
    <property type="term" value="F:structural molecule activity"/>
    <property type="evidence" value="ECO:0007669"/>
    <property type="project" value="TreeGrafter"/>
</dbReference>
<dbReference type="GO" id="GO:0045296">
    <property type="term" value="F:cadherin binding"/>
    <property type="evidence" value="ECO:0007669"/>
    <property type="project" value="TreeGrafter"/>
</dbReference>
<keyword evidence="3" id="KW-1185">Reference proteome</keyword>
<dbReference type="Pfam" id="PF21097">
    <property type="entry name" value="SR_plectin_7"/>
    <property type="match status" value="1"/>
</dbReference>
<feature type="region of interest" description="Disordered" evidence="2">
    <location>
        <begin position="645"/>
        <end position="664"/>
    </location>
</feature>
<organism evidence="3 4">
    <name type="scientific">Xenopus laevis</name>
    <name type="common">African clawed frog</name>
    <dbReference type="NCBI Taxonomy" id="8355"/>
    <lineage>
        <taxon>Eukaryota</taxon>
        <taxon>Metazoa</taxon>
        <taxon>Chordata</taxon>
        <taxon>Craniata</taxon>
        <taxon>Vertebrata</taxon>
        <taxon>Euteleostomi</taxon>
        <taxon>Amphibia</taxon>
        <taxon>Batrachia</taxon>
        <taxon>Anura</taxon>
        <taxon>Pipoidea</taxon>
        <taxon>Pipidae</taxon>
        <taxon>Xenopodinae</taxon>
        <taxon>Xenopus</taxon>
        <taxon>Xenopus</taxon>
    </lineage>
</organism>
<dbReference type="GO" id="GO:0005882">
    <property type="term" value="C:intermediate filament"/>
    <property type="evidence" value="ECO:0007669"/>
    <property type="project" value="TreeGrafter"/>
</dbReference>
<protein>
    <submittedName>
        <fullName evidence="4">Envoplakin-like</fullName>
    </submittedName>
</protein>
<dbReference type="Proteomes" id="UP000186698">
    <property type="component" value="Chromosome 9_10S"/>
</dbReference>
<dbReference type="GO" id="GO:0016020">
    <property type="term" value="C:membrane"/>
    <property type="evidence" value="ECO:0007669"/>
    <property type="project" value="TreeGrafter"/>
</dbReference>
<name>A0A8J1LY98_XENLA</name>
<dbReference type="AlphaFoldDB" id="A0A8J1LY98"/>
<dbReference type="OrthoDB" id="9945740at2759"/>
<reference evidence="4" key="1">
    <citation type="submission" date="2025-08" db="UniProtKB">
        <authorList>
            <consortium name="RefSeq"/>
        </authorList>
    </citation>
    <scope>IDENTIFICATION</scope>
    <source>
        <strain evidence="4">J_2021</strain>
        <tissue evidence="4">Erythrocytes</tissue>
    </source>
</reference>
<dbReference type="PANTHER" id="PTHR23169:SF7">
    <property type="entry name" value="ENVOPLAKIN"/>
    <property type="match status" value="1"/>
</dbReference>
<dbReference type="RefSeq" id="XP_041434021.1">
    <property type="nucleotide sequence ID" value="XM_041578087.1"/>
</dbReference>
<gene>
    <name evidence="4" type="primary">LOC121398786</name>
</gene>
<accession>A0A8J1LY98</accession>
<evidence type="ECO:0000313" key="3">
    <source>
        <dbReference type="Proteomes" id="UP000186698"/>
    </source>
</evidence>